<accession>A0A6J6JPD0</accession>
<dbReference type="GO" id="GO:0005737">
    <property type="term" value="C:cytoplasm"/>
    <property type="evidence" value="ECO:0007669"/>
    <property type="project" value="TreeGrafter"/>
</dbReference>
<evidence type="ECO:0000259" key="2">
    <source>
        <dbReference type="Pfam" id="PF04909"/>
    </source>
</evidence>
<organism evidence="3">
    <name type="scientific">freshwater metagenome</name>
    <dbReference type="NCBI Taxonomy" id="449393"/>
    <lineage>
        <taxon>unclassified sequences</taxon>
        <taxon>metagenomes</taxon>
        <taxon>ecological metagenomes</taxon>
    </lineage>
</organism>
<keyword evidence="1" id="KW-0456">Lyase</keyword>
<evidence type="ECO:0000256" key="1">
    <source>
        <dbReference type="ARBA" id="ARBA00023239"/>
    </source>
</evidence>
<dbReference type="Gene3D" id="3.20.20.140">
    <property type="entry name" value="Metal-dependent hydrolases"/>
    <property type="match status" value="1"/>
</dbReference>
<feature type="domain" description="Amidohydrolase-related" evidence="2">
    <location>
        <begin position="84"/>
        <end position="385"/>
    </location>
</feature>
<dbReference type="GO" id="GO:0016787">
    <property type="term" value="F:hydrolase activity"/>
    <property type="evidence" value="ECO:0007669"/>
    <property type="project" value="InterPro"/>
</dbReference>
<dbReference type="InterPro" id="IPR032465">
    <property type="entry name" value="ACMSD"/>
</dbReference>
<reference evidence="3" key="1">
    <citation type="submission" date="2020-05" db="EMBL/GenBank/DDBJ databases">
        <authorList>
            <person name="Chiriac C."/>
            <person name="Salcher M."/>
            <person name="Ghai R."/>
            <person name="Kavagutti S V."/>
        </authorList>
    </citation>
    <scope>NUCLEOTIDE SEQUENCE</scope>
</reference>
<dbReference type="PANTHER" id="PTHR21240:SF28">
    <property type="entry name" value="ISO-OROTATE DECARBOXYLASE (EUROFUNG)"/>
    <property type="match status" value="1"/>
</dbReference>
<evidence type="ECO:0000313" key="3">
    <source>
        <dbReference type="EMBL" id="CAB4637813.1"/>
    </source>
</evidence>
<dbReference type="InterPro" id="IPR032466">
    <property type="entry name" value="Metal_Hydrolase"/>
</dbReference>
<dbReference type="SUPFAM" id="SSF51556">
    <property type="entry name" value="Metallo-dependent hydrolases"/>
    <property type="match status" value="1"/>
</dbReference>
<dbReference type="GO" id="GO:0016831">
    <property type="term" value="F:carboxy-lyase activity"/>
    <property type="evidence" value="ECO:0007669"/>
    <property type="project" value="InterPro"/>
</dbReference>
<protein>
    <submittedName>
        <fullName evidence="3">Unannotated protein</fullName>
    </submittedName>
</protein>
<dbReference type="InterPro" id="IPR006680">
    <property type="entry name" value="Amidohydro-rel"/>
</dbReference>
<dbReference type="GO" id="GO:0019748">
    <property type="term" value="P:secondary metabolic process"/>
    <property type="evidence" value="ECO:0007669"/>
    <property type="project" value="TreeGrafter"/>
</dbReference>
<name>A0A6J6JPD0_9ZZZZ</name>
<dbReference type="PANTHER" id="PTHR21240">
    <property type="entry name" value="2-AMINO-3-CARBOXYLMUCONATE-6-SEMIALDEHYDE DECARBOXYLASE"/>
    <property type="match status" value="1"/>
</dbReference>
<proteinExistence type="predicted"/>
<dbReference type="AlphaFoldDB" id="A0A6J6JPD0"/>
<sequence>MSATYAANRRIVDVDAHILEPKGWLRSYAPTSVQEQIPELGQGDPKFDELLDESFRDYSMRIGDDRLQDDLARDFMTIQRKGWMSLGGWDINERTRALDLLGFECQLIFPTGSFEQLMSTPISVRPAAVRAMNRGIIDFCQDPRLMASAYVPFEFGPAVALELIAEAARNDVRGILIDSIPAAQQHSFTHPDFDVVWAGIQDSDIAVFLHVGADQNYRPVPPAFFDNGRDMRHFRSDAPGDPLSYMAIGYPAELFLASLVYDGVLEKFPKLRIGITELGATWLPSFLHFIDTGFKAFKNIQDLSHLTMKPSDYLRRQVVVSPFAGEDVGWVIEQSAQQMVAFSSDYPHHEGTDDPIRRFEASMEGLDRSVFDAFYFANGARLLGL</sequence>
<dbReference type="EMBL" id="CAEZVL010000194">
    <property type="protein sequence ID" value="CAB4637813.1"/>
    <property type="molecule type" value="Genomic_DNA"/>
</dbReference>
<dbReference type="Pfam" id="PF04909">
    <property type="entry name" value="Amidohydro_2"/>
    <property type="match status" value="1"/>
</dbReference>
<gene>
    <name evidence="3" type="ORF">UFOPK1960_01101</name>
</gene>